<keyword evidence="2" id="KW-1185">Reference proteome</keyword>
<proteinExistence type="predicted"/>
<name>A0ABP9TVA6_9RICK</name>
<dbReference type="EMBL" id="BAABMM010000040">
    <property type="protein sequence ID" value="GAA5252823.1"/>
    <property type="molecule type" value="Genomic_DNA"/>
</dbReference>
<protein>
    <recommendedName>
        <fullName evidence="3">Cell surface antigen-like protein Sca7</fullName>
    </recommendedName>
</protein>
<comment type="caution">
    <text evidence="1">The sequence shown here is derived from an EMBL/GenBank/DDBJ whole genome shotgun (WGS) entry which is preliminary data.</text>
</comment>
<reference evidence="1 2" key="1">
    <citation type="journal article" date="2024" name="Microbiol. Immunol.">
        <title>Discovery of a novel spotted fever group Rickettsia, 'Candidatus Rickettsia kedanie,' in unfed larval chigger mites, Leptotrombidium scutellare.</title>
        <authorList>
            <person name="Ogawa M."/>
            <person name="Matsutani M."/>
            <person name="Katayama T."/>
            <person name="Takada N."/>
            <person name="Noda S."/>
            <person name="Takahashi M."/>
            <person name="Kageyama D."/>
            <person name="Hanaoka N."/>
            <person name="Ebihara H."/>
        </authorList>
    </citation>
    <scope>NUCLEOTIDE SEQUENCE [LARGE SCALE GENOMIC DNA]</scope>
    <source>
        <strain evidence="1 2">KNCP2-13</strain>
    </source>
</reference>
<gene>
    <name evidence="1" type="ORF">KNCP2_11110</name>
</gene>
<evidence type="ECO:0000313" key="1">
    <source>
        <dbReference type="EMBL" id="GAA5252823.1"/>
    </source>
</evidence>
<accession>A0ABP9TVA6</accession>
<organism evidence="1 2">
    <name type="scientific">Candidatus Rickettsia kedanie</name>
    <dbReference type="NCBI Taxonomy" id="3115352"/>
    <lineage>
        <taxon>Bacteria</taxon>
        <taxon>Pseudomonadati</taxon>
        <taxon>Pseudomonadota</taxon>
        <taxon>Alphaproteobacteria</taxon>
        <taxon>Rickettsiales</taxon>
        <taxon>Rickettsiaceae</taxon>
        <taxon>Rickettsieae</taxon>
        <taxon>Rickettsia</taxon>
        <taxon>spotted fever group</taxon>
    </lineage>
</organism>
<dbReference type="Proteomes" id="UP001628124">
    <property type="component" value="Unassembled WGS sequence"/>
</dbReference>
<evidence type="ECO:0000313" key="2">
    <source>
        <dbReference type="Proteomes" id="UP001628124"/>
    </source>
</evidence>
<sequence length="71" mass="7349">MSNGGAIEVHDNITVTDIAGENENDGTLKLNNKVPINITGTIGNNNSLGIVEVAGKDVTITGELKAQAINF</sequence>
<dbReference type="RefSeq" id="WP_412708446.1">
    <property type="nucleotide sequence ID" value="NZ_BAABMM010000040.1"/>
</dbReference>
<evidence type="ECO:0008006" key="3">
    <source>
        <dbReference type="Google" id="ProtNLM"/>
    </source>
</evidence>